<evidence type="ECO:0000256" key="1">
    <source>
        <dbReference type="ARBA" id="ARBA00004173"/>
    </source>
</evidence>
<keyword evidence="5" id="KW-0687">Ribonucleoprotein</keyword>
<dbReference type="InterPro" id="IPR013219">
    <property type="entry name" value="Ribosomal_mS33"/>
</dbReference>
<dbReference type="EMBL" id="JAANIA010002593">
    <property type="protein sequence ID" value="KAG5311938.1"/>
    <property type="molecule type" value="Genomic_DNA"/>
</dbReference>
<keyword evidence="4" id="KW-0496">Mitochondrion</keyword>
<keyword evidence="3" id="KW-0689">Ribosomal protein</keyword>
<evidence type="ECO:0000313" key="9">
    <source>
        <dbReference type="Proteomes" id="UP000668214"/>
    </source>
</evidence>
<dbReference type="PANTHER" id="PTHR13362">
    <property type="entry name" value="MITOCHONDRIAL RIBOSOMAL PROTEIN S33"/>
    <property type="match status" value="1"/>
</dbReference>
<reference evidence="8" key="1">
    <citation type="submission" date="2020-02" db="EMBL/GenBank/DDBJ databases">
        <title>Relaxed selection underlies rapid genomic changes in the transitions from sociality to social parasitism in ants.</title>
        <authorList>
            <person name="Bi X."/>
        </authorList>
    </citation>
    <scope>NUCLEOTIDE SEQUENCE</scope>
    <source>
        <strain evidence="8">BGI-DK2014c</strain>
        <tissue evidence="8">Whole body</tissue>
    </source>
</reference>
<dbReference type="GO" id="GO:0005840">
    <property type="term" value="C:ribosome"/>
    <property type="evidence" value="ECO:0007669"/>
    <property type="project" value="UniProtKB-KW"/>
</dbReference>
<protein>
    <recommendedName>
        <fullName evidence="6">Small ribosomal subunit protein mS33</fullName>
    </recommendedName>
</protein>
<accession>A0A836EF37</accession>
<dbReference type="PANTHER" id="PTHR13362:SF2">
    <property type="entry name" value="SMALL RIBOSOMAL SUBUNIT PROTEIN MS33"/>
    <property type="match status" value="1"/>
</dbReference>
<dbReference type="AlphaFoldDB" id="A0A836EF37"/>
<feature type="compositionally biased region" description="Polar residues" evidence="7">
    <location>
        <begin position="106"/>
        <end position="119"/>
    </location>
</feature>
<evidence type="ECO:0000256" key="2">
    <source>
        <dbReference type="ARBA" id="ARBA00008970"/>
    </source>
</evidence>
<evidence type="ECO:0000256" key="6">
    <source>
        <dbReference type="ARBA" id="ARBA00035132"/>
    </source>
</evidence>
<dbReference type="GO" id="GO:1990904">
    <property type="term" value="C:ribonucleoprotein complex"/>
    <property type="evidence" value="ECO:0007669"/>
    <property type="project" value="UniProtKB-KW"/>
</dbReference>
<evidence type="ECO:0000256" key="5">
    <source>
        <dbReference type="ARBA" id="ARBA00023274"/>
    </source>
</evidence>
<sequence>MSKYVNLINVSTTYAKRMNRLSNRIFGEVIRPTNQKSMKVVKLFSEKPVNKRPEIVEYYPRVKETELLMTNLRNYGLFRDEHKDFKEEFQRLRELRGKTKWVPPQFRNQSKPSQDPNNL</sequence>
<comment type="subcellular location">
    <subcellularLocation>
        <location evidence="1">Mitochondrion</location>
    </subcellularLocation>
</comment>
<feature type="non-terminal residue" evidence="8">
    <location>
        <position position="1"/>
    </location>
</feature>
<evidence type="ECO:0000256" key="3">
    <source>
        <dbReference type="ARBA" id="ARBA00022980"/>
    </source>
</evidence>
<name>A0A836EF37_9HYME</name>
<keyword evidence="9" id="KW-1185">Reference proteome</keyword>
<dbReference type="Pfam" id="PF08293">
    <property type="entry name" value="MRP-S33"/>
    <property type="match status" value="1"/>
</dbReference>
<gene>
    <name evidence="8" type="primary">Mrps33</name>
    <name evidence="8" type="ORF">G6Z78_0002660</name>
</gene>
<evidence type="ECO:0000256" key="4">
    <source>
        <dbReference type="ARBA" id="ARBA00023128"/>
    </source>
</evidence>
<proteinExistence type="inferred from homology"/>
<feature type="region of interest" description="Disordered" evidence="7">
    <location>
        <begin position="100"/>
        <end position="119"/>
    </location>
</feature>
<dbReference type="GO" id="GO:0005739">
    <property type="term" value="C:mitochondrion"/>
    <property type="evidence" value="ECO:0007669"/>
    <property type="project" value="UniProtKB-SubCell"/>
</dbReference>
<feature type="non-terminal residue" evidence="8">
    <location>
        <position position="119"/>
    </location>
</feature>
<evidence type="ECO:0000256" key="7">
    <source>
        <dbReference type="SAM" id="MobiDB-lite"/>
    </source>
</evidence>
<dbReference type="Proteomes" id="UP000668214">
    <property type="component" value="Unassembled WGS sequence"/>
</dbReference>
<comment type="caution">
    <text evidence="8">The sequence shown here is derived from an EMBL/GenBank/DDBJ whole genome shotgun (WGS) entry which is preliminary data.</text>
</comment>
<organism evidence="8 9">
    <name type="scientific">Pseudoatta argentina</name>
    <dbReference type="NCBI Taxonomy" id="621737"/>
    <lineage>
        <taxon>Eukaryota</taxon>
        <taxon>Metazoa</taxon>
        <taxon>Ecdysozoa</taxon>
        <taxon>Arthropoda</taxon>
        <taxon>Hexapoda</taxon>
        <taxon>Insecta</taxon>
        <taxon>Pterygota</taxon>
        <taxon>Neoptera</taxon>
        <taxon>Endopterygota</taxon>
        <taxon>Hymenoptera</taxon>
        <taxon>Apocrita</taxon>
        <taxon>Aculeata</taxon>
        <taxon>Formicoidea</taxon>
        <taxon>Formicidae</taxon>
        <taxon>Myrmicinae</taxon>
        <taxon>Pseudoatta</taxon>
    </lineage>
</organism>
<comment type="similarity">
    <text evidence="2">Belongs to the mitochondrion-specific ribosomal protein mS33 family.</text>
</comment>
<evidence type="ECO:0000313" key="8">
    <source>
        <dbReference type="EMBL" id="KAG5311938.1"/>
    </source>
</evidence>